<dbReference type="CDD" id="cd01335">
    <property type="entry name" value="Radical_SAM"/>
    <property type="match status" value="1"/>
</dbReference>
<organism evidence="2">
    <name type="scientific">Uncultured Desulfatiglans sp</name>
    <dbReference type="NCBI Taxonomy" id="1748965"/>
    <lineage>
        <taxon>Bacteria</taxon>
        <taxon>Pseudomonadati</taxon>
        <taxon>Thermodesulfobacteriota</taxon>
        <taxon>Desulfobacteria</taxon>
        <taxon>Desulfatiglandales</taxon>
        <taxon>Desulfatiglandaceae</taxon>
        <taxon>Desulfatiglans</taxon>
        <taxon>environmental samples</taxon>
    </lineage>
</organism>
<evidence type="ECO:0000259" key="1">
    <source>
        <dbReference type="PROSITE" id="PS51918"/>
    </source>
</evidence>
<dbReference type="PANTHER" id="PTHR42731:SF5">
    <property type="entry name" value="RADICAL SAM DOMAIN PROTEIN"/>
    <property type="match status" value="1"/>
</dbReference>
<dbReference type="SMART" id="SM00729">
    <property type="entry name" value="Elp3"/>
    <property type="match status" value="1"/>
</dbReference>
<dbReference type="InterPro" id="IPR006638">
    <property type="entry name" value="Elp3/MiaA/NifB-like_rSAM"/>
</dbReference>
<dbReference type="EMBL" id="UPXX01000032">
    <property type="protein sequence ID" value="VBB47205.1"/>
    <property type="molecule type" value="Genomic_DNA"/>
</dbReference>
<dbReference type="InterPro" id="IPR007197">
    <property type="entry name" value="rSAM"/>
</dbReference>
<dbReference type="Pfam" id="PF04055">
    <property type="entry name" value="Radical_SAM"/>
    <property type="match status" value="1"/>
</dbReference>
<feature type="domain" description="Radical SAM core" evidence="1">
    <location>
        <begin position="247"/>
        <end position="478"/>
    </location>
</feature>
<reference evidence="2" key="1">
    <citation type="submission" date="2018-07" db="EMBL/GenBank/DDBJ databases">
        <authorList>
            <consortium name="Genoscope - CEA"/>
            <person name="William W."/>
        </authorList>
    </citation>
    <scope>NUCLEOTIDE SEQUENCE</scope>
    <source>
        <strain evidence="2">IK1</strain>
    </source>
</reference>
<name>A0A653AHM6_UNCDX</name>
<evidence type="ECO:0000313" key="2">
    <source>
        <dbReference type="EMBL" id="VBB47205.1"/>
    </source>
</evidence>
<dbReference type="PROSITE" id="PS51918">
    <property type="entry name" value="RADICAL_SAM"/>
    <property type="match status" value="1"/>
</dbReference>
<dbReference type="PANTHER" id="PTHR42731">
    <property type="entry name" value="SLL1084 PROTEIN"/>
    <property type="match status" value="1"/>
</dbReference>
<protein>
    <submittedName>
        <fullName evidence="2">Radical SAM domain protein</fullName>
    </submittedName>
</protein>
<dbReference type="InterPro" id="IPR058240">
    <property type="entry name" value="rSAM_sf"/>
</dbReference>
<dbReference type="AlphaFoldDB" id="A0A653AHM6"/>
<dbReference type="InterPro" id="IPR045784">
    <property type="entry name" value="Radical_SAM_N2"/>
</dbReference>
<accession>A0A653AHM6</accession>
<dbReference type="SFLD" id="SFLDG01082">
    <property type="entry name" value="B12-binding_domain_containing"/>
    <property type="match status" value="1"/>
</dbReference>
<gene>
    <name evidence="2" type="ORF">TRIP_B50189</name>
</gene>
<dbReference type="Gene3D" id="3.80.30.20">
    <property type="entry name" value="tm_1862 like domain"/>
    <property type="match status" value="1"/>
</dbReference>
<dbReference type="SFLD" id="SFLDS00029">
    <property type="entry name" value="Radical_SAM"/>
    <property type="match status" value="1"/>
</dbReference>
<dbReference type="Pfam" id="PF19864">
    <property type="entry name" value="Radical_SAM_N2"/>
    <property type="match status" value="1"/>
</dbReference>
<dbReference type="GO" id="GO:0003824">
    <property type="term" value="F:catalytic activity"/>
    <property type="evidence" value="ECO:0007669"/>
    <property type="project" value="InterPro"/>
</dbReference>
<dbReference type="GO" id="GO:0051536">
    <property type="term" value="F:iron-sulfur cluster binding"/>
    <property type="evidence" value="ECO:0007669"/>
    <property type="project" value="InterPro"/>
</dbReference>
<dbReference type="SUPFAM" id="SSF102114">
    <property type="entry name" value="Radical SAM enzymes"/>
    <property type="match status" value="1"/>
</dbReference>
<sequence length="584" mass="65820">MADQLISLYRQKLAGEKGWIRKEWGGRCAIALAFPNAYRLGMSNLGFQSVYGLMNLRPDVLAERVFLPEDPEIRLYRQTGRPLLSLESQSPVRDFQLLAFSLPFENDYPNILKILDLAKVPLAAEDRLDTDPFVMAGGVTTFLNPEPLAHFIDFFLLGEAEETLQPFLDLFVDLLRKGTPRGEILRRLAAQVPSLYVPSLYDVAYAEDGRIASFSPKHEAFPSKIAVGRPRRLTPPPARSRISTAETEFGGRPLVELGRGCGRSCRFCAAGYVYRPPRWHTLEDLRTCIDGLLTEHGEIGLLAPCVNDLPEIEALTALILERGGSFSASSLRADALTPVLLAHLKAAGRKTVTIAPEAGSERLRRVINKHLSRQAILDAARSIAETSDFALRLYFLIGLPTETQEDLSEMVRLVKAIKHQMIKASAPRGTLRPIRLSINCFVPKPFTPFQWFNLQEVRELKKKQAWLKKAFAREGGVKATFDVPRWAYIQALLALGDRRVSRILMDVHLSDGNWKKALKESEINPDFFVSREKALDEILPWDFIDHGIRKEHLLREYRLALVEEESDICEVGKCRRCGVCRPPE</sequence>
<proteinExistence type="predicted"/>
<dbReference type="InterPro" id="IPR023404">
    <property type="entry name" value="rSAM_horseshoe"/>
</dbReference>